<feature type="transmembrane region" description="Helical" evidence="1">
    <location>
        <begin position="146"/>
        <end position="163"/>
    </location>
</feature>
<keyword evidence="1" id="KW-0472">Membrane</keyword>
<organism evidence="2 3">
    <name type="scientific">Brachybacterium massiliense</name>
    <dbReference type="NCBI Taxonomy" id="1755098"/>
    <lineage>
        <taxon>Bacteria</taxon>
        <taxon>Bacillati</taxon>
        <taxon>Actinomycetota</taxon>
        <taxon>Actinomycetes</taxon>
        <taxon>Micrococcales</taxon>
        <taxon>Dermabacteraceae</taxon>
        <taxon>Brachybacterium</taxon>
    </lineage>
</organism>
<feature type="transmembrane region" description="Helical" evidence="1">
    <location>
        <begin position="81"/>
        <end position="102"/>
    </location>
</feature>
<feature type="transmembrane region" description="Helical" evidence="1">
    <location>
        <begin position="54"/>
        <end position="75"/>
    </location>
</feature>
<reference evidence="2" key="2">
    <citation type="submission" date="2021-09" db="EMBL/GenBank/DDBJ databases">
        <authorList>
            <person name="Gilroy R."/>
        </authorList>
    </citation>
    <scope>NUCLEOTIDE SEQUENCE</scope>
    <source>
        <strain evidence="2">ChiGjej5B5-22894</strain>
    </source>
</reference>
<proteinExistence type="predicted"/>
<evidence type="ECO:0000313" key="3">
    <source>
        <dbReference type="Proteomes" id="UP000742460"/>
    </source>
</evidence>
<dbReference type="AlphaFoldDB" id="A0A921SX17"/>
<protein>
    <submittedName>
        <fullName evidence="2">Uncharacterized protein</fullName>
    </submittedName>
</protein>
<dbReference type="Pfam" id="PF09997">
    <property type="entry name" value="DUF2238"/>
    <property type="match status" value="1"/>
</dbReference>
<evidence type="ECO:0000313" key="2">
    <source>
        <dbReference type="EMBL" id="HJG91358.1"/>
    </source>
</evidence>
<dbReference type="InterPro" id="IPR014509">
    <property type="entry name" value="YjdF-like"/>
</dbReference>
<feature type="transmembrane region" description="Helical" evidence="1">
    <location>
        <begin position="109"/>
        <end position="126"/>
    </location>
</feature>
<sequence length="175" mass="18767">MSNATLRGLAMLPVRWSGLAMALVFALLGHWVEAAVAMLVALGQVVGWRSRLPLPWEVATSAACLISAISSYLLLFERISWWDIPVHAVLNGLLAVLVARVVRCPDPSAAEVIVTGAVLAVVWELMELAGHHWVDSSVYVAPADTALDLLAAIGGSVVAALLWRGRHRPPPARKE</sequence>
<comment type="caution">
    <text evidence="2">The sequence shown here is derived from an EMBL/GenBank/DDBJ whole genome shotgun (WGS) entry which is preliminary data.</text>
</comment>
<feature type="transmembrane region" description="Helical" evidence="1">
    <location>
        <begin position="20"/>
        <end position="42"/>
    </location>
</feature>
<accession>A0A921SX17</accession>
<reference evidence="2" key="1">
    <citation type="journal article" date="2021" name="PeerJ">
        <title>Extensive microbial diversity within the chicken gut microbiome revealed by metagenomics and culture.</title>
        <authorList>
            <person name="Gilroy R."/>
            <person name="Ravi A."/>
            <person name="Getino M."/>
            <person name="Pursley I."/>
            <person name="Horton D.L."/>
            <person name="Alikhan N.F."/>
            <person name="Baker D."/>
            <person name="Gharbi K."/>
            <person name="Hall N."/>
            <person name="Watson M."/>
            <person name="Adriaenssens E.M."/>
            <person name="Foster-Nyarko E."/>
            <person name="Jarju S."/>
            <person name="Secka A."/>
            <person name="Antonio M."/>
            <person name="Oren A."/>
            <person name="Chaudhuri R.R."/>
            <person name="La Ragione R."/>
            <person name="Hildebrand F."/>
            <person name="Pallen M.J."/>
        </authorList>
    </citation>
    <scope>NUCLEOTIDE SEQUENCE</scope>
    <source>
        <strain evidence="2">ChiGjej5B5-22894</strain>
    </source>
</reference>
<evidence type="ECO:0000256" key="1">
    <source>
        <dbReference type="SAM" id="Phobius"/>
    </source>
</evidence>
<gene>
    <name evidence="2" type="ORF">K8V81_06495</name>
</gene>
<dbReference type="Proteomes" id="UP000742460">
    <property type="component" value="Unassembled WGS sequence"/>
</dbReference>
<keyword evidence="1" id="KW-1133">Transmembrane helix</keyword>
<dbReference type="EMBL" id="DYUE01000151">
    <property type="protein sequence ID" value="HJG91358.1"/>
    <property type="molecule type" value="Genomic_DNA"/>
</dbReference>
<keyword evidence="1" id="KW-0812">Transmembrane</keyword>
<name>A0A921SX17_9MICO</name>